<feature type="transmembrane region" description="Helical" evidence="8">
    <location>
        <begin position="357"/>
        <end position="379"/>
    </location>
</feature>
<reference evidence="10" key="1">
    <citation type="submission" date="2022-12" db="EMBL/GenBank/DDBJ databases">
        <authorList>
            <person name="Petersen C."/>
        </authorList>
    </citation>
    <scope>NUCLEOTIDE SEQUENCE</scope>
    <source>
        <strain evidence="10">IBT 35673</strain>
    </source>
</reference>
<dbReference type="Pfam" id="PF07690">
    <property type="entry name" value="MFS_1"/>
    <property type="match status" value="1"/>
</dbReference>
<keyword evidence="4 8" id="KW-0812">Transmembrane</keyword>
<dbReference type="FunFam" id="1.20.1250.20:FF:000286">
    <property type="entry name" value="MFS efflux transporter"/>
    <property type="match status" value="1"/>
</dbReference>
<feature type="transmembrane region" description="Helical" evidence="8">
    <location>
        <begin position="266"/>
        <end position="288"/>
    </location>
</feature>
<dbReference type="InterPro" id="IPR051788">
    <property type="entry name" value="MFS_Transporter"/>
</dbReference>
<dbReference type="InterPro" id="IPR020846">
    <property type="entry name" value="MFS_dom"/>
</dbReference>
<feature type="transmembrane region" description="Helical" evidence="8">
    <location>
        <begin position="184"/>
        <end position="205"/>
    </location>
</feature>
<feature type="transmembrane region" description="Helical" evidence="8">
    <location>
        <begin position="391"/>
        <end position="413"/>
    </location>
</feature>
<evidence type="ECO:0000313" key="11">
    <source>
        <dbReference type="Proteomes" id="UP001147695"/>
    </source>
</evidence>
<keyword evidence="3" id="KW-0813">Transport</keyword>
<feature type="transmembrane region" description="Helical" evidence="8">
    <location>
        <begin position="93"/>
        <end position="113"/>
    </location>
</feature>
<feature type="transmembrane region" description="Helical" evidence="8">
    <location>
        <begin position="211"/>
        <end position="234"/>
    </location>
</feature>
<evidence type="ECO:0000256" key="7">
    <source>
        <dbReference type="SAM" id="MobiDB-lite"/>
    </source>
</evidence>
<dbReference type="Gene3D" id="1.20.1250.20">
    <property type="entry name" value="MFS general substrate transporter like domains"/>
    <property type="match status" value="2"/>
</dbReference>
<dbReference type="SUPFAM" id="SSF103473">
    <property type="entry name" value="MFS general substrate transporter"/>
    <property type="match status" value="1"/>
</dbReference>
<evidence type="ECO:0000256" key="6">
    <source>
        <dbReference type="ARBA" id="ARBA00023136"/>
    </source>
</evidence>
<name>A0A9W9QC93_PENBR</name>
<proteinExistence type="inferred from homology"/>
<feature type="transmembrane region" description="Helical" evidence="8">
    <location>
        <begin position="149"/>
        <end position="172"/>
    </location>
</feature>
<comment type="similarity">
    <text evidence="2">Belongs to the major facilitator superfamily.</text>
</comment>
<protein>
    <recommendedName>
        <fullName evidence="9">Major facilitator superfamily (MFS) profile domain-containing protein</fullName>
    </recommendedName>
</protein>
<dbReference type="InterPro" id="IPR011701">
    <property type="entry name" value="MFS"/>
</dbReference>
<evidence type="ECO:0000313" key="10">
    <source>
        <dbReference type="EMBL" id="KAJ5329668.1"/>
    </source>
</evidence>
<evidence type="ECO:0000256" key="3">
    <source>
        <dbReference type="ARBA" id="ARBA00022448"/>
    </source>
</evidence>
<feature type="transmembrane region" description="Helical" evidence="8">
    <location>
        <begin position="332"/>
        <end position="351"/>
    </location>
</feature>
<evidence type="ECO:0000256" key="5">
    <source>
        <dbReference type="ARBA" id="ARBA00022989"/>
    </source>
</evidence>
<organism evidence="10 11">
    <name type="scientific">Penicillium brevicompactum</name>
    <dbReference type="NCBI Taxonomy" id="5074"/>
    <lineage>
        <taxon>Eukaryota</taxon>
        <taxon>Fungi</taxon>
        <taxon>Dikarya</taxon>
        <taxon>Ascomycota</taxon>
        <taxon>Pezizomycotina</taxon>
        <taxon>Eurotiomycetes</taxon>
        <taxon>Eurotiomycetidae</taxon>
        <taxon>Eurotiales</taxon>
        <taxon>Aspergillaceae</taxon>
        <taxon>Penicillium</taxon>
    </lineage>
</organism>
<dbReference type="Proteomes" id="UP001147695">
    <property type="component" value="Unassembled WGS sequence"/>
</dbReference>
<sequence length="452" mass="48768">MASTTETIAPWSRETLSREAAQYRDTPETSTASETEDDAPPLHAVNVALRWNESKSTIWKLTATCWCALVMGSNDAAYGAIIPYLEIYYQKSYTIVSLIFLSPFVGYTLSAVLSNLVHQNLGRRGIAIIAPICHLIAFAVISVHPPFPVLIVVYVLVGLGSGFHNAAWNVWIGNMANSNEVLGFFHGFYGIGATISPLVATTLITKAGWPWYSYYYIMTGGAALALIYTAAAFWDDTAARYHQENPSPPGRGGALYQTKIALTHKVTWICAVFLFLYGGIEVGIGGWIVVFMTTVRHGGAFESGMAETGFWLGITVGRFVLGFVSPRIGEKLSVAVYLLCAIALELIFWLVPEFMVSAVAVSLVGFFMGTIFPGVVVVATRMLPKNVHVAAIGFAAAFSMGGGAVFPFMIGAIAQAKGVSVLQPILLAMLAVAVGIWGTLFWLPQLETSHQV</sequence>
<feature type="transmembrane region" description="Helical" evidence="8">
    <location>
        <begin position="125"/>
        <end position="143"/>
    </location>
</feature>
<dbReference type="PANTHER" id="PTHR23514">
    <property type="entry name" value="BYPASS OF STOP CODON PROTEIN 6"/>
    <property type="match status" value="1"/>
</dbReference>
<dbReference type="GO" id="GO:0012505">
    <property type="term" value="C:endomembrane system"/>
    <property type="evidence" value="ECO:0007669"/>
    <property type="project" value="UniProtKB-SubCell"/>
</dbReference>
<evidence type="ECO:0000256" key="2">
    <source>
        <dbReference type="ARBA" id="ARBA00008335"/>
    </source>
</evidence>
<comment type="caution">
    <text evidence="10">The sequence shown here is derived from an EMBL/GenBank/DDBJ whole genome shotgun (WGS) entry which is preliminary data.</text>
</comment>
<comment type="subcellular location">
    <subcellularLocation>
        <location evidence="1">Endomembrane system</location>
        <topology evidence="1">Multi-pass membrane protein</topology>
    </subcellularLocation>
</comment>
<dbReference type="AlphaFoldDB" id="A0A9W9QC93"/>
<dbReference type="FunFam" id="1.20.1250.20:FF:000308">
    <property type="entry name" value="MFS efflux transporter"/>
    <property type="match status" value="1"/>
</dbReference>
<feature type="domain" description="Major facilitator superfamily (MFS) profile" evidence="9">
    <location>
        <begin position="60"/>
        <end position="447"/>
    </location>
</feature>
<dbReference type="PANTHER" id="PTHR23514:SF3">
    <property type="entry name" value="BYPASS OF STOP CODON PROTEIN 6"/>
    <property type="match status" value="1"/>
</dbReference>
<feature type="transmembrane region" description="Helical" evidence="8">
    <location>
        <begin position="308"/>
        <end position="325"/>
    </location>
</feature>
<keyword evidence="5 8" id="KW-1133">Transmembrane helix</keyword>
<gene>
    <name evidence="10" type="ORF">N7452_010058</name>
</gene>
<dbReference type="EMBL" id="JAPZBQ010000005">
    <property type="protein sequence ID" value="KAJ5329668.1"/>
    <property type="molecule type" value="Genomic_DNA"/>
</dbReference>
<reference evidence="10" key="2">
    <citation type="journal article" date="2023" name="IMA Fungus">
        <title>Comparative genomic study of the Penicillium genus elucidates a diverse pangenome and 15 lateral gene transfer events.</title>
        <authorList>
            <person name="Petersen C."/>
            <person name="Sorensen T."/>
            <person name="Nielsen M.R."/>
            <person name="Sondergaard T.E."/>
            <person name="Sorensen J.L."/>
            <person name="Fitzpatrick D.A."/>
            <person name="Frisvad J.C."/>
            <person name="Nielsen K.L."/>
        </authorList>
    </citation>
    <scope>NUCLEOTIDE SEQUENCE</scope>
    <source>
        <strain evidence="10">IBT 35673</strain>
    </source>
</reference>
<keyword evidence="6 8" id="KW-0472">Membrane</keyword>
<evidence type="ECO:0000256" key="1">
    <source>
        <dbReference type="ARBA" id="ARBA00004127"/>
    </source>
</evidence>
<evidence type="ECO:0000259" key="9">
    <source>
        <dbReference type="PROSITE" id="PS50850"/>
    </source>
</evidence>
<dbReference type="InterPro" id="IPR036259">
    <property type="entry name" value="MFS_trans_sf"/>
</dbReference>
<feature type="region of interest" description="Disordered" evidence="7">
    <location>
        <begin position="1"/>
        <end position="38"/>
    </location>
</feature>
<accession>A0A9W9QC93</accession>
<dbReference type="GO" id="GO:0022857">
    <property type="term" value="F:transmembrane transporter activity"/>
    <property type="evidence" value="ECO:0007669"/>
    <property type="project" value="InterPro"/>
</dbReference>
<dbReference type="GO" id="GO:0016020">
    <property type="term" value="C:membrane"/>
    <property type="evidence" value="ECO:0007669"/>
    <property type="project" value="TreeGrafter"/>
</dbReference>
<feature type="compositionally biased region" description="Basic and acidic residues" evidence="7">
    <location>
        <begin position="15"/>
        <end position="27"/>
    </location>
</feature>
<evidence type="ECO:0000256" key="8">
    <source>
        <dbReference type="SAM" id="Phobius"/>
    </source>
</evidence>
<feature type="transmembrane region" description="Helical" evidence="8">
    <location>
        <begin position="425"/>
        <end position="443"/>
    </location>
</feature>
<dbReference type="PROSITE" id="PS50850">
    <property type="entry name" value="MFS"/>
    <property type="match status" value="1"/>
</dbReference>
<evidence type="ECO:0000256" key="4">
    <source>
        <dbReference type="ARBA" id="ARBA00022692"/>
    </source>
</evidence>